<dbReference type="STRING" id="933852.A0A0C2WMJ4"/>
<dbReference type="Gene3D" id="3.40.50.150">
    <property type="entry name" value="Vaccinia Virus protein VP39"/>
    <property type="match status" value="1"/>
</dbReference>
<dbReference type="EMBL" id="KN824298">
    <property type="protein sequence ID" value="KIM27493.1"/>
    <property type="molecule type" value="Genomic_DNA"/>
</dbReference>
<dbReference type="GO" id="GO:0005829">
    <property type="term" value="C:cytosol"/>
    <property type="evidence" value="ECO:0007669"/>
    <property type="project" value="TreeGrafter"/>
</dbReference>
<protein>
    <submittedName>
        <fullName evidence="2">Uncharacterized protein</fullName>
    </submittedName>
</protein>
<dbReference type="AlphaFoldDB" id="A0A0C2WMJ4"/>
<dbReference type="OrthoDB" id="413520at2759"/>
<name>A0A0C2WMJ4_SERVB</name>
<evidence type="ECO:0000313" key="3">
    <source>
        <dbReference type="Proteomes" id="UP000054097"/>
    </source>
</evidence>
<reference evidence="3" key="2">
    <citation type="submission" date="2015-01" db="EMBL/GenBank/DDBJ databases">
        <title>Evolutionary Origins and Diversification of the Mycorrhizal Mutualists.</title>
        <authorList>
            <consortium name="DOE Joint Genome Institute"/>
            <consortium name="Mycorrhizal Genomics Consortium"/>
            <person name="Kohler A."/>
            <person name="Kuo A."/>
            <person name="Nagy L.G."/>
            <person name="Floudas D."/>
            <person name="Copeland A."/>
            <person name="Barry K.W."/>
            <person name="Cichocki N."/>
            <person name="Veneault-Fourrey C."/>
            <person name="LaButti K."/>
            <person name="Lindquist E.A."/>
            <person name="Lipzen A."/>
            <person name="Lundell T."/>
            <person name="Morin E."/>
            <person name="Murat C."/>
            <person name="Riley R."/>
            <person name="Ohm R."/>
            <person name="Sun H."/>
            <person name="Tunlid A."/>
            <person name="Henrissat B."/>
            <person name="Grigoriev I.V."/>
            <person name="Hibbett D.S."/>
            <person name="Martin F."/>
        </authorList>
    </citation>
    <scope>NUCLEOTIDE SEQUENCE [LARGE SCALE GENOMIC DNA]</scope>
    <source>
        <strain evidence="3">MAFF 305830</strain>
    </source>
</reference>
<evidence type="ECO:0000256" key="1">
    <source>
        <dbReference type="SAM" id="MobiDB-lite"/>
    </source>
</evidence>
<dbReference type="GO" id="GO:0032991">
    <property type="term" value="C:protein-containing complex"/>
    <property type="evidence" value="ECO:0007669"/>
    <property type="project" value="TreeGrafter"/>
</dbReference>
<dbReference type="HOGENOM" id="CLU_039535_0_0_1"/>
<dbReference type="PANTHER" id="PTHR14614">
    <property type="entry name" value="HEPATOCELLULAR CARCINOMA-ASSOCIATED ANTIGEN"/>
    <property type="match status" value="1"/>
</dbReference>
<accession>A0A0C2WMJ4</accession>
<reference evidence="2 3" key="1">
    <citation type="submission" date="2014-04" db="EMBL/GenBank/DDBJ databases">
        <authorList>
            <consortium name="DOE Joint Genome Institute"/>
            <person name="Kuo A."/>
            <person name="Zuccaro A."/>
            <person name="Kohler A."/>
            <person name="Nagy L.G."/>
            <person name="Floudas D."/>
            <person name="Copeland A."/>
            <person name="Barry K.W."/>
            <person name="Cichocki N."/>
            <person name="Veneault-Fourrey C."/>
            <person name="LaButti K."/>
            <person name="Lindquist E.A."/>
            <person name="Lipzen A."/>
            <person name="Lundell T."/>
            <person name="Morin E."/>
            <person name="Murat C."/>
            <person name="Sun H."/>
            <person name="Tunlid A."/>
            <person name="Henrissat B."/>
            <person name="Grigoriev I.V."/>
            <person name="Hibbett D.S."/>
            <person name="Martin F."/>
            <person name="Nordberg H.P."/>
            <person name="Cantor M.N."/>
            <person name="Hua S.X."/>
        </authorList>
    </citation>
    <scope>NUCLEOTIDE SEQUENCE [LARGE SCALE GENOMIC DNA]</scope>
    <source>
        <strain evidence="2 3">MAFF 305830</strain>
    </source>
</reference>
<evidence type="ECO:0000313" key="2">
    <source>
        <dbReference type="EMBL" id="KIM27493.1"/>
    </source>
</evidence>
<sequence>MDSANAPNFPDGLNIAPSSNEGHMQTFLTAHARQSAAINKYGIAESQAQTEYDPPWLSAEASTRERISNTAAMDHAAEQGSQSEIIIELGSGMGTVGFAAAEALRRLREIRSSNRRPVPGIGPDVDTPNNNLPAEKRMRSANVILTDLPDVCTLLRENVSVQLEEWKRAGLSDGFTAVDCGELRHNEEETVGLCVRKLSWGNQENIENLSMELKAFSQSSEKRDGDNNLIILCSDLVYFPHLLAPLLRTLIYLTSPTFVPNASAHATIIMSYRLRSFAKETPFWRAFGTWFSFHPVLERQALAETEWRRVGWQESALSFIFVARRKPESLSWKCPERDDELMNTFGGDDTFEILLMLCNDAAEG</sequence>
<feature type="region of interest" description="Disordered" evidence="1">
    <location>
        <begin position="1"/>
        <end position="20"/>
    </location>
</feature>
<dbReference type="Proteomes" id="UP000054097">
    <property type="component" value="Unassembled WGS sequence"/>
</dbReference>
<organism evidence="2 3">
    <name type="scientific">Serendipita vermifera MAFF 305830</name>
    <dbReference type="NCBI Taxonomy" id="933852"/>
    <lineage>
        <taxon>Eukaryota</taxon>
        <taxon>Fungi</taxon>
        <taxon>Dikarya</taxon>
        <taxon>Basidiomycota</taxon>
        <taxon>Agaricomycotina</taxon>
        <taxon>Agaricomycetes</taxon>
        <taxon>Sebacinales</taxon>
        <taxon>Serendipitaceae</taxon>
        <taxon>Serendipita</taxon>
    </lineage>
</organism>
<keyword evidence="3" id="KW-1185">Reference proteome</keyword>
<dbReference type="InterPro" id="IPR019410">
    <property type="entry name" value="Methyltransf_16"/>
</dbReference>
<dbReference type="GO" id="GO:0008757">
    <property type="term" value="F:S-adenosylmethionine-dependent methyltransferase activity"/>
    <property type="evidence" value="ECO:0007669"/>
    <property type="project" value="UniProtKB-ARBA"/>
</dbReference>
<dbReference type="InterPro" id="IPR029063">
    <property type="entry name" value="SAM-dependent_MTases_sf"/>
</dbReference>
<dbReference type="PANTHER" id="PTHR14614:SF161">
    <property type="match status" value="1"/>
</dbReference>
<gene>
    <name evidence="2" type="ORF">M408DRAFT_9227</name>
</gene>
<proteinExistence type="predicted"/>